<protein>
    <submittedName>
        <fullName evidence="9">APOPT family protein CG14806, mitochondrial</fullName>
    </submittedName>
</protein>
<accession>A0A7E5WQY5</accession>
<gene>
    <name evidence="9" type="primary">LOC113504587</name>
</gene>
<keyword evidence="5" id="KW-0496">Mitochondrion</keyword>
<feature type="compositionally biased region" description="Polar residues" evidence="7">
    <location>
        <begin position="21"/>
        <end position="32"/>
    </location>
</feature>
<evidence type="ECO:0000256" key="3">
    <source>
        <dbReference type="ARBA" id="ARBA00022792"/>
    </source>
</evidence>
<evidence type="ECO:0000256" key="2">
    <source>
        <dbReference type="ARBA" id="ARBA00005453"/>
    </source>
</evidence>
<evidence type="ECO:0000256" key="5">
    <source>
        <dbReference type="ARBA" id="ARBA00023128"/>
    </source>
</evidence>
<evidence type="ECO:0000313" key="8">
    <source>
        <dbReference type="Proteomes" id="UP000322000"/>
    </source>
</evidence>
<dbReference type="GeneID" id="113504587"/>
<dbReference type="Proteomes" id="UP000322000">
    <property type="component" value="Chromosome 22"/>
</dbReference>
<organism evidence="8 9">
    <name type="scientific">Trichoplusia ni</name>
    <name type="common">Cabbage looper</name>
    <dbReference type="NCBI Taxonomy" id="7111"/>
    <lineage>
        <taxon>Eukaryota</taxon>
        <taxon>Metazoa</taxon>
        <taxon>Ecdysozoa</taxon>
        <taxon>Arthropoda</taxon>
        <taxon>Hexapoda</taxon>
        <taxon>Insecta</taxon>
        <taxon>Pterygota</taxon>
        <taxon>Neoptera</taxon>
        <taxon>Endopterygota</taxon>
        <taxon>Lepidoptera</taxon>
        <taxon>Glossata</taxon>
        <taxon>Ditrysia</taxon>
        <taxon>Noctuoidea</taxon>
        <taxon>Noctuidae</taxon>
        <taxon>Plusiinae</taxon>
        <taxon>Trichoplusia</taxon>
    </lineage>
</organism>
<evidence type="ECO:0000313" key="9">
    <source>
        <dbReference type="RefSeq" id="XP_026742762.1"/>
    </source>
</evidence>
<dbReference type="GO" id="GO:0097193">
    <property type="term" value="P:intrinsic apoptotic signaling pathway"/>
    <property type="evidence" value="ECO:0007669"/>
    <property type="project" value="InterPro"/>
</dbReference>
<evidence type="ECO:0000256" key="4">
    <source>
        <dbReference type="ARBA" id="ARBA00022946"/>
    </source>
</evidence>
<sequence length="163" mass="19769">MISNRIIKFNRHKSCLLVSRNASTTPDTKSIQPPNPRRISSDMVGPPDPVSNLRKVIFRIPPNETELERKYRELRTEVQEWNQKFWEKHNSRFYQEREEYLKKNMPTDKQNLTADEMSVFYKAFLDKNWKLHLNYNVEWYKKNFALLSLAIRVKLMKLFRFKD</sequence>
<dbReference type="FunCoup" id="A0A7E5WQY5">
    <property type="interactions" value="675"/>
</dbReference>
<dbReference type="KEGG" id="tnl:113504587"/>
<dbReference type="Pfam" id="PF10231">
    <property type="entry name" value="COA8"/>
    <property type="match status" value="1"/>
</dbReference>
<dbReference type="OrthoDB" id="6246201at2759"/>
<evidence type="ECO:0000256" key="7">
    <source>
        <dbReference type="SAM" id="MobiDB-lite"/>
    </source>
</evidence>
<feature type="region of interest" description="Disordered" evidence="7">
    <location>
        <begin position="21"/>
        <end position="45"/>
    </location>
</feature>
<dbReference type="AlphaFoldDB" id="A0A7E5WQY5"/>
<comment type="subcellular location">
    <subcellularLocation>
        <location evidence="1">Mitochondrion inner membrane</location>
        <topology evidence="1">Peripheral membrane protein</topology>
        <orientation evidence="1">Matrix side</orientation>
    </subcellularLocation>
</comment>
<proteinExistence type="inferred from homology"/>
<dbReference type="PANTHER" id="PTHR31107">
    <property type="entry name" value="APOPTOGENIC PROTEIN 1, MITOCHONDRIAL"/>
    <property type="match status" value="1"/>
</dbReference>
<dbReference type="PANTHER" id="PTHR31107:SF2">
    <property type="entry name" value="CYTOCHROME C OXIDASE ASSEMBLY FACTOR 8"/>
    <property type="match status" value="1"/>
</dbReference>
<keyword evidence="3" id="KW-0999">Mitochondrion inner membrane</keyword>
<comment type="similarity">
    <text evidence="2">Belongs to the COA8 family.</text>
</comment>
<keyword evidence="4" id="KW-0809">Transit peptide</keyword>
<dbReference type="GO" id="GO:0005743">
    <property type="term" value="C:mitochondrial inner membrane"/>
    <property type="evidence" value="ECO:0007669"/>
    <property type="project" value="UniProtKB-SubCell"/>
</dbReference>
<dbReference type="InParanoid" id="A0A7E5WQY5"/>
<dbReference type="InterPro" id="IPR018796">
    <property type="entry name" value="COA8"/>
</dbReference>
<dbReference type="RefSeq" id="XP_026742762.1">
    <property type="nucleotide sequence ID" value="XM_026886961.1"/>
</dbReference>
<keyword evidence="6" id="KW-0472">Membrane</keyword>
<dbReference type="CTD" id="84334"/>
<keyword evidence="8" id="KW-1185">Reference proteome</keyword>
<name>A0A7E5WQY5_TRINI</name>
<reference evidence="9" key="1">
    <citation type="submission" date="2025-08" db="UniProtKB">
        <authorList>
            <consortium name="RefSeq"/>
        </authorList>
    </citation>
    <scope>IDENTIFICATION</scope>
</reference>
<evidence type="ECO:0000256" key="1">
    <source>
        <dbReference type="ARBA" id="ARBA00004443"/>
    </source>
</evidence>
<evidence type="ECO:0000256" key="6">
    <source>
        <dbReference type="ARBA" id="ARBA00023136"/>
    </source>
</evidence>